<dbReference type="Pfam" id="PF13383">
    <property type="entry name" value="Methyltransf_22"/>
    <property type="match status" value="1"/>
</dbReference>
<dbReference type="AlphaFoldDB" id="A0AAV9R9B7"/>
<dbReference type="EMBL" id="JAHHUM010002314">
    <property type="protein sequence ID" value="KAK5605115.1"/>
    <property type="molecule type" value="Genomic_DNA"/>
</dbReference>
<gene>
    <name evidence="3" type="ORF">CRENBAI_026537</name>
</gene>
<evidence type="ECO:0000313" key="3">
    <source>
        <dbReference type="EMBL" id="KAK5605115.1"/>
    </source>
</evidence>
<dbReference type="PANTHER" id="PTHR32026">
    <property type="entry name" value="METHYLTRANSFERASE-LIKE PROTEIN 24"/>
    <property type="match status" value="1"/>
</dbReference>
<reference evidence="3 4" key="1">
    <citation type="submission" date="2021-06" db="EMBL/GenBank/DDBJ databases">
        <authorList>
            <person name="Palmer J.M."/>
        </authorList>
    </citation>
    <scope>NUCLEOTIDE SEQUENCE [LARGE SCALE GENOMIC DNA]</scope>
    <source>
        <strain evidence="3 4">MEX-2019</strain>
        <tissue evidence="3">Muscle</tissue>
    </source>
</reference>
<evidence type="ECO:0000313" key="4">
    <source>
        <dbReference type="Proteomes" id="UP001311232"/>
    </source>
</evidence>
<protein>
    <recommendedName>
        <fullName evidence="2">Methyltransferase domain-containing protein</fullName>
    </recommendedName>
</protein>
<accession>A0AAV9R9B7</accession>
<organism evidence="3 4">
    <name type="scientific">Crenichthys baileyi</name>
    <name type="common">White River springfish</name>
    <dbReference type="NCBI Taxonomy" id="28760"/>
    <lineage>
        <taxon>Eukaryota</taxon>
        <taxon>Metazoa</taxon>
        <taxon>Chordata</taxon>
        <taxon>Craniata</taxon>
        <taxon>Vertebrata</taxon>
        <taxon>Euteleostomi</taxon>
        <taxon>Actinopterygii</taxon>
        <taxon>Neopterygii</taxon>
        <taxon>Teleostei</taxon>
        <taxon>Neoteleostei</taxon>
        <taxon>Acanthomorphata</taxon>
        <taxon>Ovalentaria</taxon>
        <taxon>Atherinomorphae</taxon>
        <taxon>Cyprinodontiformes</taxon>
        <taxon>Goodeidae</taxon>
        <taxon>Crenichthys</taxon>
    </lineage>
</organism>
<comment type="caution">
    <text evidence="3">The sequence shown here is derived from an EMBL/GenBank/DDBJ whole genome shotgun (WGS) entry which is preliminary data.</text>
</comment>
<dbReference type="InterPro" id="IPR025714">
    <property type="entry name" value="Methyltranfer_dom"/>
</dbReference>
<sequence>MRLVIMYPLRVTRRRRRRRPGRGWRRTQLGLSSLPWGEKVGFQGDVPRCSHGGGMRELTGLSSRSGAGLLPLLLIPPVLLALQLLVVARLWVEERDGAVAFTVISIEPERSSTGQAGGARSRRPGREEEEEEELMRDVEQAYEDENEMQERQVGPRVMDVQLWAVNKPSFPAELSRIITYITMPQLKCSKVLPPGKAQAVPPPVISARWLLCAEDWLLPAAHRPCVAYSFSMDRGDADFLSTVSGLGCEIHRFDPSTSSASVGHLGNSLASNHGNRGVVSQHKLWLEWRAPKGRRHRTSGSQGGVSHTLADIMAALGHHTVHFLYADLLSAEWRVFQNWIEVGILQNIHHLVATVHLHWAGFEVGGSNEEVLRYWFSVLRGLEACGLHLVHSSSGEGHSVLKHTLENAHSSYTLTWANTQH</sequence>
<name>A0AAV9R9B7_9TELE</name>
<feature type="region of interest" description="Disordered" evidence="1">
    <location>
        <begin position="111"/>
        <end position="133"/>
    </location>
</feature>
<keyword evidence="4" id="KW-1185">Reference proteome</keyword>
<dbReference type="InterPro" id="IPR026913">
    <property type="entry name" value="METTL24"/>
</dbReference>
<proteinExistence type="predicted"/>
<dbReference type="Proteomes" id="UP001311232">
    <property type="component" value="Unassembled WGS sequence"/>
</dbReference>
<dbReference type="PANTHER" id="PTHR32026:SF23">
    <property type="entry name" value="METHYLTRANSFERASE-LIKE PROTEIN 24"/>
    <property type="match status" value="1"/>
</dbReference>
<feature type="domain" description="Methyltransferase" evidence="2">
    <location>
        <begin position="215"/>
        <end position="348"/>
    </location>
</feature>
<evidence type="ECO:0000259" key="2">
    <source>
        <dbReference type="Pfam" id="PF13383"/>
    </source>
</evidence>
<evidence type="ECO:0000256" key="1">
    <source>
        <dbReference type="SAM" id="MobiDB-lite"/>
    </source>
</evidence>